<dbReference type="Proteomes" id="UP000629468">
    <property type="component" value="Unassembled WGS sequence"/>
</dbReference>
<evidence type="ECO:0000313" key="3">
    <source>
        <dbReference type="Proteomes" id="UP000629468"/>
    </source>
</evidence>
<dbReference type="EMBL" id="JABXXO010000009">
    <property type="protein sequence ID" value="KAF7770886.1"/>
    <property type="molecule type" value="Genomic_DNA"/>
</dbReference>
<evidence type="ECO:0000313" key="2">
    <source>
        <dbReference type="EMBL" id="KAF7770886.1"/>
    </source>
</evidence>
<protein>
    <submittedName>
        <fullName evidence="2">Uncharacterized protein</fullName>
    </submittedName>
</protein>
<reference evidence="2 3" key="1">
    <citation type="journal article" name="Sci. Rep.">
        <title>Telomere-to-telomere assembled and centromere annotated genomes of the two main subspecies of the button mushroom Agaricus bisporus reveal especially polymorphic chromosome ends.</title>
        <authorList>
            <person name="Sonnenberg A.S.M."/>
            <person name="Sedaghat-Telgerd N."/>
            <person name="Lavrijssen B."/>
            <person name="Ohm R.A."/>
            <person name="Hendrickx P.M."/>
            <person name="Scholtmeijer K."/>
            <person name="Baars J.J.P."/>
            <person name="van Peer A."/>
        </authorList>
    </citation>
    <scope>NUCLEOTIDE SEQUENCE [LARGE SCALE GENOMIC DNA]</scope>
    <source>
        <strain evidence="2 3">H119_p4</strain>
    </source>
</reference>
<dbReference type="AlphaFoldDB" id="A0A8H7F0B1"/>
<comment type="caution">
    <text evidence="2">The sequence shown here is derived from an EMBL/GenBank/DDBJ whole genome shotgun (WGS) entry which is preliminary data.</text>
</comment>
<gene>
    <name evidence="2" type="ORF">Agabi119p4_6860</name>
</gene>
<evidence type="ECO:0000256" key="1">
    <source>
        <dbReference type="SAM" id="MobiDB-lite"/>
    </source>
</evidence>
<name>A0A8H7F0B1_AGABI</name>
<sequence length="69" mass="8353">MRQGRCWRGVHFNLSFALRLARDQTIILGPKPSDQRLYIILHRTRRKDPMLRKKDSSFDTRNTQDKQQR</sequence>
<organism evidence="2 3">
    <name type="scientific">Agaricus bisporus var. burnettii</name>
    <dbReference type="NCBI Taxonomy" id="192524"/>
    <lineage>
        <taxon>Eukaryota</taxon>
        <taxon>Fungi</taxon>
        <taxon>Dikarya</taxon>
        <taxon>Basidiomycota</taxon>
        <taxon>Agaricomycotina</taxon>
        <taxon>Agaricomycetes</taxon>
        <taxon>Agaricomycetidae</taxon>
        <taxon>Agaricales</taxon>
        <taxon>Agaricineae</taxon>
        <taxon>Agaricaceae</taxon>
        <taxon>Agaricus</taxon>
    </lineage>
</organism>
<feature type="region of interest" description="Disordered" evidence="1">
    <location>
        <begin position="49"/>
        <end position="69"/>
    </location>
</feature>
<accession>A0A8H7F0B1</accession>
<proteinExistence type="predicted"/>